<dbReference type="SUPFAM" id="SSF53850">
    <property type="entry name" value="Periplasmic binding protein-like II"/>
    <property type="match status" value="1"/>
</dbReference>
<comment type="similarity">
    <text evidence="1">Belongs to the bacterial solute-binding protein 1 family.</text>
</comment>
<dbReference type="CDD" id="cd13585">
    <property type="entry name" value="PBP2_TMBP_like"/>
    <property type="match status" value="1"/>
</dbReference>
<name>A0A0U9HFN2_9FIRM</name>
<protein>
    <submittedName>
        <fullName evidence="5">Multiple sugar transport system substrate-binding protein</fullName>
    </submittedName>
</protein>
<dbReference type="EMBL" id="DF977000">
    <property type="protein sequence ID" value="GAQ24939.1"/>
    <property type="molecule type" value="Genomic_DNA"/>
</dbReference>
<dbReference type="Gene3D" id="3.40.190.10">
    <property type="entry name" value="Periplasmic binding protein-like II"/>
    <property type="match status" value="1"/>
</dbReference>
<feature type="signal peptide" evidence="4">
    <location>
        <begin position="1"/>
        <end position="21"/>
    </location>
</feature>
<accession>A0A0U9HFN2</accession>
<keyword evidence="5" id="KW-0762">Sugar transport</keyword>
<dbReference type="Pfam" id="PF01547">
    <property type="entry name" value="SBP_bac_1"/>
    <property type="match status" value="1"/>
</dbReference>
<gene>
    <name evidence="5" type="ORF">TSYNT_6324</name>
</gene>
<keyword evidence="3 4" id="KW-0732">Signal</keyword>
<organism evidence="5">
    <name type="scientific">Tepidanaerobacter syntrophicus</name>
    <dbReference type="NCBI Taxonomy" id="224999"/>
    <lineage>
        <taxon>Bacteria</taxon>
        <taxon>Bacillati</taxon>
        <taxon>Bacillota</taxon>
        <taxon>Clostridia</taxon>
        <taxon>Thermosediminibacterales</taxon>
        <taxon>Tepidanaerobacteraceae</taxon>
        <taxon>Tepidanaerobacter</taxon>
    </lineage>
</organism>
<evidence type="ECO:0000256" key="1">
    <source>
        <dbReference type="ARBA" id="ARBA00008520"/>
    </source>
</evidence>
<dbReference type="PROSITE" id="PS51257">
    <property type="entry name" value="PROKAR_LIPOPROTEIN"/>
    <property type="match status" value="1"/>
</dbReference>
<sequence>MKKFLALLIVMVLMVSAVGCASNSSENTTPGKDSETSEEVKIQFMHTMIEQERQEIIDGIIKDFEAKNPGIKVEQMPTDEDSYETKITALGNSGELPAIMEMSQDQAKLNAKNEFIDFAAVKEVIDSKGESAFFDGILNVIKTEDGTNYTGVPIGGWVQGIWYNKTAFEEKNLAAPDTWDNILAAAKAFSDPANKKYGIAIPTANDGFAQQGFSQFALSNNANVLDADCKATFNTPEMIEALAFYKSLYEYTMPGSNDVTAVRDAFMNGSVPMAIYSTYMIPSLYEAGKMEEVGFAIPKNKVSAAYGHVGLITIKADMPEAERTAAIKFASYLLDDEVNIKWLHMSPGGQQPVLKSVAASDKYLDNPVIQSFAGIADDIAGAFNSLQAFGSVNGKNFLIMGDITSSGIISNAVNRVTVKGEDPAKVANETNAEIEALLEQ</sequence>
<keyword evidence="6" id="KW-1185">Reference proteome</keyword>
<dbReference type="InterPro" id="IPR006059">
    <property type="entry name" value="SBP"/>
</dbReference>
<proteinExistence type="inferred from homology"/>
<dbReference type="RefSeq" id="WP_059032228.1">
    <property type="nucleotide sequence ID" value="NZ_BSDN01000008.1"/>
</dbReference>
<dbReference type="AlphaFoldDB" id="A0A0U9HFN2"/>
<dbReference type="STRING" id="224999.GCA_001485475_00948"/>
<evidence type="ECO:0000313" key="5">
    <source>
        <dbReference type="EMBL" id="GAQ24939.1"/>
    </source>
</evidence>
<dbReference type="PANTHER" id="PTHR43649:SF34">
    <property type="entry name" value="ABC TRANSPORTER PERIPLASMIC-BINDING PROTEIN YCJN-RELATED"/>
    <property type="match status" value="1"/>
</dbReference>
<reference evidence="5" key="1">
    <citation type="journal article" date="2016" name="Genome Announc.">
        <title>Draft Genome Sequence of the Syntrophic Lactate-Degrading Bacterium Tepidanaerobacter syntrophicus JLT.</title>
        <authorList>
            <person name="Matsuura N."/>
            <person name="Ohashi A."/>
            <person name="Tourlousse D.M."/>
            <person name="Sekiguchi Y."/>
        </authorList>
    </citation>
    <scope>NUCLEOTIDE SEQUENCE [LARGE SCALE GENOMIC DNA]</scope>
    <source>
        <strain evidence="5">JL</strain>
    </source>
</reference>
<keyword evidence="2" id="KW-0813">Transport</keyword>
<feature type="chain" id="PRO_5039147869" evidence="4">
    <location>
        <begin position="22"/>
        <end position="440"/>
    </location>
</feature>
<dbReference type="OrthoDB" id="41208at2"/>
<evidence type="ECO:0000313" key="6">
    <source>
        <dbReference type="Proteomes" id="UP000062160"/>
    </source>
</evidence>
<dbReference type="PANTHER" id="PTHR43649">
    <property type="entry name" value="ARABINOSE-BINDING PROTEIN-RELATED"/>
    <property type="match status" value="1"/>
</dbReference>
<evidence type="ECO:0000256" key="4">
    <source>
        <dbReference type="SAM" id="SignalP"/>
    </source>
</evidence>
<evidence type="ECO:0000256" key="2">
    <source>
        <dbReference type="ARBA" id="ARBA00022448"/>
    </source>
</evidence>
<dbReference type="InterPro" id="IPR050490">
    <property type="entry name" value="Bact_solute-bd_prot1"/>
</dbReference>
<dbReference type="Proteomes" id="UP000062160">
    <property type="component" value="Unassembled WGS sequence"/>
</dbReference>
<evidence type="ECO:0000256" key="3">
    <source>
        <dbReference type="ARBA" id="ARBA00022729"/>
    </source>
</evidence>